<dbReference type="PANTHER" id="PTHR46858:SF5">
    <property type="entry name" value="E3 UBIQUITIN-PROTEIN LIGASE APD1-RELATED"/>
    <property type="match status" value="1"/>
</dbReference>
<dbReference type="EMBL" id="DS469659">
    <property type="protein sequence ID" value="EDO36881.1"/>
    <property type="molecule type" value="Genomic_DNA"/>
</dbReference>
<evidence type="ECO:0000256" key="3">
    <source>
        <dbReference type="ARBA" id="ARBA00022833"/>
    </source>
</evidence>
<gene>
    <name evidence="6" type="ORF">NEMVEDRAFT_v1g118377</name>
</gene>
<dbReference type="HOGENOM" id="CLU_3056491_0_0_1"/>
<dbReference type="CDD" id="cd16646">
    <property type="entry name" value="mRING-HC-C2H2C4_MDM2-like"/>
    <property type="match status" value="1"/>
</dbReference>
<dbReference type="InterPro" id="IPR001841">
    <property type="entry name" value="Znf_RING"/>
</dbReference>
<organism evidence="6 7">
    <name type="scientific">Nematostella vectensis</name>
    <name type="common">Starlet sea anemone</name>
    <dbReference type="NCBI Taxonomy" id="45351"/>
    <lineage>
        <taxon>Eukaryota</taxon>
        <taxon>Metazoa</taxon>
        <taxon>Cnidaria</taxon>
        <taxon>Anthozoa</taxon>
        <taxon>Hexacorallia</taxon>
        <taxon>Actiniaria</taxon>
        <taxon>Edwardsiidae</taxon>
        <taxon>Nematostella</taxon>
    </lineage>
</organism>
<keyword evidence="3" id="KW-0862">Zinc</keyword>
<dbReference type="PROSITE" id="PS50089">
    <property type="entry name" value="ZF_RING_2"/>
    <property type="match status" value="1"/>
</dbReference>
<keyword evidence="2 4" id="KW-0863">Zinc-finger</keyword>
<proteinExistence type="predicted"/>
<dbReference type="OMA" id="MHCAEKL"/>
<dbReference type="AlphaFoldDB" id="A7SHF3"/>
<evidence type="ECO:0000256" key="2">
    <source>
        <dbReference type="ARBA" id="ARBA00022771"/>
    </source>
</evidence>
<protein>
    <recommendedName>
        <fullName evidence="5">RING-type domain-containing protein</fullName>
    </recommendedName>
</protein>
<dbReference type="SUPFAM" id="SSF57850">
    <property type="entry name" value="RING/U-box"/>
    <property type="match status" value="1"/>
</dbReference>
<dbReference type="InterPro" id="IPR013083">
    <property type="entry name" value="Znf_RING/FYVE/PHD"/>
</dbReference>
<dbReference type="PhylomeDB" id="A7SHF3"/>
<evidence type="ECO:0000259" key="5">
    <source>
        <dbReference type="PROSITE" id="PS50089"/>
    </source>
</evidence>
<dbReference type="PANTHER" id="PTHR46858">
    <property type="entry name" value="OS05G0521000 PROTEIN"/>
    <property type="match status" value="1"/>
</dbReference>
<keyword evidence="7" id="KW-1185">Reference proteome</keyword>
<accession>A7SHF3</accession>
<name>A7SHF3_NEMVE</name>
<dbReference type="Gene3D" id="3.30.40.10">
    <property type="entry name" value="Zinc/RING finger domain, C3HC4 (zinc finger)"/>
    <property type="match status" value="1"/>
</dbReference>
<evidence type="ECO:0000256" key="1">
    <source>
        <dbReference type="ARBA" id="ARBA00022723"/>
    </source>
</evidence>
<dbReference type="STRING" id="45351.A7SHF3"/>
<dbReference type="Proteomes" id="UP000001593">
    <property type="component" value="Unassembled WGS sequence"/>
</dbReference>
<reference evidence="6 7" key="1">
    <citation type="journal article" date="2007" name="Science">
        <title>Sea anemone genome reveals ancestral eumetazoan gene repertoire and genomic organization.</title>
        <authorList>
            <person name="Putnam N.H."/>
            <person name="Srivastava M."/>
            <person name="Hellsten U."/>
            <person name="Dirks B."/>
            <person name="Chapman J."/>
            <person name="Salamov A."/>
            <person name="Terry A."/>
            <person name="Shapiro H."/>
            <person name="Lindquist E."/>
            <person name="Kapitonov V.V."/>
            <person name="Jurka J."/>
            <person name="Genikhovich G."/>
            <person name="Grigoriev I.V."/>
            <person name="Lucas S.M."/>
            <person name="Steele R.E."/>
            <person name="Finnerty J.R."/>
            <person name="Technau U."/>
            <person name="Martindale M.Q."/>
            <person name="Rokhsar D.S."/>
        </authorList>
    </citation>
    <scope>NUCLEOTIDE SEQUENCE [LARGE SCALE GENOMIC DNA]</scope>
    <source>
        <strain evidence="7">CH2 X CH6</strain>
    </source>
</reference>
<evidence type="ECO:0000313" key="6">
    <source>
        <dbReference type="EMBL" id="EDO36881.1"/>
    </source>
</evidence>
<evidence type="ECO:0000313" key="7">
    <source>
        <dbReference type="Proteomes" id="UP000001593"/>
    </source>
</evidence>
<dbReference type="InParanoid" id="A7SHF3"/>
<dbReference type="Pfam" id="PF13920">
    <property type="entry name" value="zf-C3HC4_3"/>
    <property type="match status" value="1"/>
</dbReference>
<keyword evidence="1" id="KW-0479">Metal-binding</keyword>
<dbReference type="GO" id="GO:0008270">
    <property type="term" value="F:zinc ion binding"/>
    <property type="evidence" value="ECO:0007669"/>
    <property type="project" value="UniProtKB-KW"/>
</dbReference>
<feature type="domain" description="RING-type" evidence="5">
    <location>
        <begin position="3"/>
        <end position="44"/>
    </location>
</feature>
<sequence length="55" mass="6362">EMCVICQSRPRDASIIHGRSGHQVCCMHCAEKLKAHKKKCPVCRRKIHFVVKNFL</sequence>
<evidence type="ECO:0000256" key="4">
    <source>
        <dbReference type="PROSITE-ProRule" id="PRU00175"/>
    </source>
</evidence>
<feature type="non-terminal residue" evidence="6">
    <location>
        <position position="1"/>
    </location>
</feature>